<evidence type="ECO:0000313" key="2">
    <source>
        <dbReference type="EMBL" id="TDF94131.1"/>
    </source>
</evidence>
<dbReference type="RefSeq" id="WP_133233262.1">
    <property type="nucleotide sequence ID" value="NZ_SMRT01000014.1"/>
</dbReference>
<proteinExistence type="predicted"/>
<keyword evidence="3" id="KW-1185">Reference proteome</keyword>
<feature type="compositionally biased region" description="Polar residues" evidence="1">
    <location>
        <begin position="1"/>
        <end position="10"/>
    </location>
</feature>
<accession>A0A4R5KFH4</accession>
<evidence type="ECO:0000313" key="3">
    <source>
        <dbReference type="Proteomes" id="UP000295636"/>
    </source>
</evidence>
<evidence type="ECO:0000256" key="1">
    <source>
        <dbReference type="SAM" id="MobiDB-lite"/>
    </source>
</evidence>
<reference evidence="2 3" key="1">
    <citation type="submission" date="2019-03" db="EMBL/GenBank/DDBJ databases">
        <title>This is whole genome sequence of Paenibacillus sp MS74 strain.</title>
        <authorList>
            <person name="Trinh H.N."/>
        </authorList>
    </citation>
    <scope>NUCLEOTIDE SEQUENCE [LARGE SCALE GENOMIC DNA]</scope>
    <source>
        <strain evidence="2 3">MS74</strain>
    </source>
</reference>
<dbReference type="EMBL" id="SMRT01000014">
    <property type="protein sequence ID" value="TDF94131.1"/>
    <property type="molecule type" value="Genomic_DNA"/>
</dbReference>
<comment type="caution">
    <text evidence="2">The sequence shown here is derived from an EMBL/GenBank/DDBJ whole genome shotgun (WGS) entry which is preliminary data.</text>
</comment>
<sequence>MSSNDKQPSAPNVAEKQEEKPLLVWAQPGKPASSGKPAEGSVVDLKRYAEHKAGGTQTAEAEALVTQWELGTTDADSPLPVKLIMVTSGFGLKRPFHSGSGIQNCAA</sequence>
<dbReference type="AlphaFoldDB" id="A0A4R5KFH4"/>
<feature type="region of interest" description="Disordered" evidence="1">
    <location>
        <begin position="1"/>
        <end position="40"/>
    </location>
</feature>
<name>A0A4R5KFH4_9BACL</name>
<gene>
    <name evidence="2" type="ORF">E1757_24900</name>
</gene>
<protein>
    <submittedName>
        <fullName evidence="2">Uncharacterized protein</fullName>
    </submittedName>
</protein>
<dbReference type="OrthoDB" id="2634899at2"/>
<dbReference type="Proteomes" id="UP000295636">
    <property type="component" value="Unassembled WGS sequence"/>
</dbReference>
<organism evidence="2 3">
    <name type="scientific">Paenibacillus piri</name>
    <dbReference type="NCBI Taxonomy" id="2547395"/>
    <lineage>
        <taxon>Bacteria</taxon>
        <taxon>Bacillati</taxon>
        <taxon>Bacillota</taxon>
        <taxon>Bacilli</taxon>
        <taxon>Bacillales</taxon>
        <taxon>Paenibacillaceae</taxon>
        <taxon>Paenibacillus</taxon>
    </lineage>
</organism>